<evidence type="ECO:0000313" key="11">
    <source>
        <dbReference type="EMBL" id="KAF5797296.1"/>
    </source>
</evidence>
<name>A0A9K3IIZ2_HELAN</name>
<dbReference type="Pfam" id="PF03732">
    <property type="entry name" value="Retrotrans_gag"/>
    <property type="match status" value="1"/>
</dbReference>
<organism evidence="11 12">
    <name type="scientific">Helianthus annuus</name>
    <name type="common">Common sunflower</name>
    <dbReference type="NCBI Taxonomy" id="4232"/>
    <lineage>
        <taxon>Eukaryota</taxon>
        <taxon>Viridiplantae</taxon>
        <taxon>Streptophyta</taxon>
        <taxon>Embryophyta</taxon>
        <taxon>Tracheophyta</taxon>
        <taxon>Spermatophyta</taxon>
        <taxon>Magnoliopsida</taxon>
        <taxon>eudicotyledons</taxon>
        <taxon>Gunneridae</taxon>
        <taxon>Pentapetalae</taxon>
        <taxon>asterids</taxon>
        <taxon>campanulids</taxon>
        <taxon>Asterales</taxon>
        <taxon>Asteraceae</taxon>
        <taxon>Asteroideae</taxon>
        <taxon>Heliantheae alliance</taxon>
        <taxon>Heliantheae</taxon>
        <taxon>Helianthus</taxon>
    </lineage>
</organism>
<evidence type="ECO:0000259" key="10">
    <source>
        <dbReference type="PROSITE" id="PS50994"/>
    </source>
</evidence>
<dbReference type="InterPro" id="IPR050951">
    <property type="entry name" value="Retrovirus_Pol_polyprotein"/>
</dbReference>
<feature type="compositionally biased region" description="Polar residues" evidence="9">
    <location>
        <begin position="304"/>
        <end position="318"/>
    </location>
</feature>
<dbReference type="InterPro" id="IPR043128">
    <property type="entry name" value="Rev_trsase/Diguanyl_cyclase"/>
</dbReference>
<keyword evidence="6 11" id="KW-0378">Hydrolase</keyword>
<dbReference type="SUPFAM" id="SSF53098">
    <property type="entry name" value="Ribonuclease H-like"/>
    <property type="match status" value="1"/>
</dbReference>
<keyword evidence="4" id="KW-0540">Nuclease</keyword>
<keyword evidence="5" id="KW-0255">Endonuclease</keyword>
<dbReference type="Pfam" id="PF00078">
    <property type="entry name" value="RVT_1"/>
    <property type="match status" value="1"/>
</dbReference>
<dbReference type="Gramene" id="mRNA:HanXRQr2_Chr07g0278931">
    <property type="protein sequence ID" value="CDS:HanXRQr2_Chr07g0278931.1"/>
    <property type="gene ID" value="HanXRQr2_Chr07g0278931"/>
</dbReference>
<keyword evidence="7" id="KW-0695">RNA-directed DNA polymerase</keyword>
<feature type="compositionally biased region" description="Polar residues" evidence="9">
    <location>
        <begin position="408"/>
        <end position="428"/>
    </location>
</feature>
<dbReference type="GO" id="GO:0015074">
    <property type="term" value="P:DNA integration"/>
    <property type="evidence" value="ECO:0007669"/>
    <property type="project" value="InterPro"/>
</dbReference>
<dbReference type="Pfam" id="PF00665">
    <property type="entry name" value="rve"/>
    <property type="match status" value="1"/>
</dbReference>
<dbReference type="Gene3D" id="3.30.420.10">
    <property type="entry name" value="Ribonuclease H-like superfamily/Ribonuclease H"/>
    <property type="match status" value="1"/>
</dbReference>
<feature type="compositionally biased region" description="Low complexity" evidence="9">
    <location>
        <begin position="319"/>
        <end position="343"/>
    </location>
</feature>
<dbReference type="PANTHER" id="PTHR37984:SF5">
    <property type="entry name" value="PROTEIN NYNRIN-LIKE"/>
    <property type="match status" value="1"/>
</dbReference>
<evidence type="ECO:0000256" key="2">
    <source>
        <dbReference type="ARBA" id="ARBA00022679"/>
    </source>
</evidence>
<reference evidence="11" key="2">
    <citation type="submission" date="2020-06" db="EMBL/GenBank/DDBJ databases">
        <title>Helianthus annuus Genome sequencing and assembly Release 2.</title>
        <authorList>
            <person name="Gouzy J."/>
            <person name="Langlade N."/>
            <person name="Munos S."/>
        </authorList>
    </citation>
    <scope>NUCLEOTIDE SEQUENCE</scope>
    <source>
        <tissue evidence="11">Leaves</tissue>
    </source>
</reference>
<dbReference type="EMBL" id="MNCJ02000322">
    <property type="protein sequence ID" value="KAF5797296.1"/>
    <property type="molecule type" value="Genomic_DNA"/>
</dbReference>
<feature type="domain" description="Integrase catalytic" evidence="10">
    <location>
        <begin position="1467"/>
        <end position="1631"/>
    </location>
</feature>
<keyword evidence="8" id="KW-0175">Coiled coil</keyword>
<dbReference type="FunFam" id="3.30.70.270:FF:000020">
    <property type="entry name" value="Transposon Tf2-6 polyprotein-like Protein"/>
    <property type="match status" value="1"/>
</dbReference>
<comment type="caution">
    <text evidence="11">The sequence shown here is derived from an EMBL/GenBank/DDBJ whole genome shotgun (WGS) entry which is preliminary data.</text>
</comment>
<evidence type="ECO:0000256" key="1">
    <source>
        <dbReference type="ARBA" id="ARBA00012493"/>
    </source>
</evidence>
<dbReference type="InterPro" id="IPR041373">
    <property type="entry name" value="RT_RNaseH"/>
</dbReference>
<dbReference type="InterPro" id="IPR043502">
    <property type="entry name" value="DNA/RNA_pol_sf"/>
</dbReference>
<dbReference type="GO" id="GO:0003964">
    <property type="term" value="F:RNA-directed DNA polymerase activity"/>
    <property type="evidence" value="ECO:0007669"/>
    <property type="project" value="UniProtKB-KW"/>
</dbReference>
<sequence length="1784" mass="202551">MPVAPGNVERSFEAKPHILNMLPTFHGKGTEEPYAHIADFEAVCGMIAGHGFTPDQVKLVLFQFSLKDAARDWFTSLPYASIYTWQELQQQFLDEYYTLQRTKTGRLAIREFQQLPGELLYEAWKRFNQLIRNCPQHGIQRWELITAFHDGISNEDRRDIKAITGGTFLKNHVDVDWDYLDSVAADSKRQAQSDRNKKYPIVAPSSAGASNARVAQLEREKEALERQLAKFRGLGERDALHAAQTFPVCDSCGDLGHTLDACPGQFVAAEEDVNMVYGEQRNYDMNSNTYHPGLRNHPNFRYSNTNQLNPHFQVPNQGSQPYQNRQSNYNQNYPQGNYNKGNQRSYQQQQEQGKANIANEEVSNREIMEMLKQMKKDQEVQAKSHQALEKQVAQLATEMAQGRKDSSRLPSDTTKNPQHQGSSSNARINQVSILRSGKVYDNQVGTPPQLVEGVVEEVDEENESDAESGPISPKKNKKENLENNRVIDTEPGDKKEKGMEGNTVPFPKALINPETKVVNKRGPQQDEMWEVFKQVKINLPLLDAIKQVPAYAKYLKELCTQKRHNKFPKKIALTEKVSAVLSGELPPKLRDPGAPLIPIQVGEFKMSRALLDLGASVSILPGSLYDQYDFRPLKQADTTVVLADLTLKLPRGILRDVIIKVDEFYYPVDFLVLDYVQIENTKQPNVILGRPFLATANALIDCRNGTVDITFGNRKVRLNAFARASDSLVIDECFMADIIDGCYPHDSGECTIETCFVCDRDLAEIEVELEYAEEELEVMAAKELKPTWTHQVENLPDHIDTQLKPSLESPPQVELKTLPKHLKYAFVGDNNTLPVIIASNLSLEQEKALMEVLIANRAAIGWTIADLKGISPSIDMHKIITEEGAKPARDTQRRLNPNMREIVKKEVLKWLDAGIIYPISDSTWVSPTQTVPKKAGIQIVTGEDGKEVATRPVAGWRICIDYRKLNAATSKDHFPLPFIDQIVEKLAGQKFYCFLDGYSGYNQIAIHPDDQQKTTFTCPYGTFAFRRMPFGLCNAPATFQRCMMSIFSDMVGESLEIFMDDFSIFGTSFEACLEQLSRVLKRGVETNLVLSWEKSHFMVQEGIVLGHVVSSKGIEVDHAKIQVISTLPPPTSVKGVRSFLGHAGFYRRFIKNFSVITKPLCNLLLKDVPFVFDKHCKRSFETLKQKLVEAPILQSPDWSLPFEIMCDASDYAVGAVLGQRVDKKPVAIYYTSKTLADAQLNYTTTEKELLVIVFALDKFRPYICGSKVIVFSNHSAIRYLMEKKDAKPRLIRWILLLQEFDLEIRDKKGSENVVADHLSRVVNEIEGPEHDILETFPDEHLLTIDTQPWFANFANYAHSGIIPDHWSRSRKAHFLSQAKQYIWDEPDLFKVGADQIIRKCVEDEEILSVLSLVHESACGGHFSGQKTARKVLSCGLYWPTVFRDSFEYAKNCLRCQQMGSISKRDEMPMQPILVVDIFDVWGIDFMGPFPNSFGNLYILVAVDYVSKWVEAIATKTNDHKVVCKFVQSNIFSRFGVPRVIISDGGSHVKNFNFGKLLKRYGVDHRIATPYHPQTSGQVEVSNRQIKEILQKTVRADRKDWSNKLDDALWAYRTAYKTPIGTTPYRLVYGKGCHLPVEIAHRAFWAVKQVNIDYDTAGKERQLTLGELEEIRNEAYDCAAAYKDKMKKVHDAKIKPKVFEVGQLVWLYNSRLKLFPGKLKSKWTGPYRVTKVGKHGDFEIEDFDDHIRQMVNGHRLKPYFNAREINGPGKNVEVLYVSTVRKYVE</sequence>
<dbReference type="CDD" id="cd01647">
    <property type="entry name" value="RT_LTR"/>
    <property type="match status" value="1"/>
</dbReference>
<dbReference type="InterPro" id="IPR036397">
    <property type="entry name" value="RNaseH_sf"/>
</dbReference>
<evidence type="ECO:0000256" key="3">
    <source>
        <dbReference type="ARBA" id="ARBA00022695"/>
    </source>
</evidence>
<evidence type="ECO:0000256" key="9">
    <source>
        <dbReference type="SAM" id="MobiDB-lite"/>
    </source>
</evidence>
<feature type="region of interest" description="Disordered" evidence="9">
    <location>
        <begin position="457"/>
        <end position="507"/>
    </location>
</feature>
<feature type="compositionally biased region" description="Acidic residues" evidence="9">
    <location>
        <begin position="457"/>
        <end position="466"/>
    </location>
</feature>
<feature type="compositionally biased region" description="Basic and acidic residues" evidence="9">
    <location>
        <begin position="478"/>
        <end position="499"/>
    </location>
</feature>
<feature type="region of interest" description="Disordered" evidence="9">
    <location>
        <begin position="396"/>
        <end position="428"/>
    </location>
</feature>
<dbReference type="PANTHER" id="PTHR37984">
    <property type="entry name" value="PROTEIN CBG26694"/>
    <property type="match status" value="1"/>
</dbReference>
<keyword evidence="2 11" id="KW-0808">Transferase</keyword>
<dbReference type="InterPro" id="IPR000477">
    <property type="entry name" value="RT_dom"/>
</dbReference>
<evidence type="ECO:0000256" key="4">
    <source>
        <dbReference type="ARBA" id="ARBA00022722"/>
    </source>
</evidence>
<dbReference type="CDD" id="cd09274">
    <property type="entry name" value="RNase_HI_RT_Ty3"/>
    <property type="match status" value="1"/>
</dbReference>
<dbReference type="Pfam" id="PF17921">
    <property type="entry name" value="Integrase_H2C2"/>
    <property type="match status" value="1"/>
</dbReference>
<dbReference type="InterPro" id="IPR012337">
    <property type="entry name" value="RNaseH-like_sf"/>
</dbReference>
<dbReference type="EC" id="2.7.7.49" evidence="1"/>
<dbReference type="GO" id="GO:0016787">
    <property type="term" value="F:hydrolase activity"/>
    <property type="evidence" value="ECO:0007669"/>
    <property type="project" value="UniProtKB-KW"/>
</dbReference>
<keyword evidence="3 11" id="KW-0548">Nucleotidyltransferase</keyword>
<keyword evidence="12" id="KW-1185">Reference proteome</keyword>
<evidence type="ECO:0000256" key="8">
    <source>
        <dbReference type="SAM" id="Coils"/>
    </source>
</evidence>
<feature type="coiled-coil region" evidence="8">
    <location>
        <begin position="207"/>
        <end position="234"/>
    </location>
</feature>
<dbReference type="InterPro" id="IPR001584">
    <property type="entry name" value="Integrase_cat-core"/>
</dbReference>
<accession>A0A9K3IIZ2</accession>
<protein>
    <recommendedName>
        <fullName evidence="1">RNA-directed DNA polymerase</fullName>
        <ecNumber evidence="1">2.7.7.49</ecNumber>
    </recommendedName>
</protein>
<dbReference type="FunFam" id="3.10.20.370:FF:000001">
    <property type="entry name" value="Retrovirus-related Pol polyprotein from transposon 17.6-like protein"/>
    <property type="match status" value="1"/>
</dbReference>
<evidence type="ECO:0000256" key="7">
    <source>
        <dbReference type="ARBA" id="ARBA00022918"/>
    </source>
</evidence>
<evidence type="ECO:0000256" key="6">
    <source>
        <dbReference type="ARBA" id="ARBA00022801"/>
    </source>
</evidence>
<dbReference type="InterPro" id="IPR005162">
    <property type="entry name" value="Retrotrans_gag_dom"/>
</dbReference>
<dbReference type="Gene3D" id="3.30.70.270">
    <property type="match status" value="2"/>
</dbReference>
<dbReference type="CDD" id="cd00303">
    <property type="entry name" value="retropepsin_like"/>
    <property type="match status" value="1"/>
</dbReference>
<dbReference type="InterPro" id="IPR041588">
    <property type="entry name" value="Integrase_H2C2"/>
</dbReference>
<gene>
    <name evidence="11" type="ORF">HanXRQr2_Chr07g0278931</name>
</gene>
<dbReference type="Gene3D" id="2.40.70.10">
    <property type="entry name" value="Acid Proteases"/>
    <property type="match status" value="1"/>
</dbReference>
<dbReference type="Proteomes" id="UP000215914">
    <property type="component" value="Unassembled WGS sequence"/>
</dbReference>
<dbReference type="InterPro" id="IPR021109">
    <property type="entry name" value="Peptidase_aspartic_dom_sf"/>
</dbReference>
<evidence type="ECO:0000256" key="5">
    <source>
        <dbReference type="ARBA" id="ARBA00022759"/>
    </source>
</evidence>
<dbReference type="GO" id="GO:0004519">
    <property type="term" value="F:endonuclease activity"/>
    <property type="evidence" value="ECO:0007669"/>
    <property type="project" value="UniProtKB-KW"/>
</dbReference>
<reference evidence="11" key="1">
    <citation type="journal article" date="2017" name="Nature">
        <title>The sunflower genome provides insights into oil metabolism, flowering and Asterid evolution.</title>
        <authorList>
            <person name="Badouin H."/>
            <person name="Gouzy J."/>
            <person name="Grassa C.J."/>
            <person name="Murat F."/>
            <person name="Staton S.E."/>
            <person name="Cottret L."/>
            <person name="Lelandais-Briere C."/>
            <person name="Owens G.L."/>
            <person name="Carrere S."/>
            <person name="Mayjonade B."/>
            <person name="Legrand L."/>
            <person name="Gill N."/>
            <person name="Kane N.C."/>
            <person name="Bowers J.E."/>
            <person name="Hubner S."/>
            <person name="Bellec A."/>
            <person name="Berard A."/>
            <person name="Berges H."/>
            <person name="Blanchet N."/>
            <person name="Boniface M.C."/>
            <person name="Brunel D."/>
            <person name="Catrice O."/>
            <person name="Chaidir N."/>
            <person name="Claudel C."/>
            <person name="Donnadieu C."/>
            <person name="Faraut T."/>
            <person name="Fievet G."/>
            <person name="Helmstetter N."/>
            <person name="King M."/>
            <person name="Knapp S.J."/>
            <person name="Lai Z."/>
            <person name="Le Paslier M.C."/>
            <person name="Lippi Y."/>
            <person name="Lorenzon L."/>
            <person name="Mandel J.R."/>
            <person name="Marage G."/>
            <person name="Marchand G."/>
            <person name="Marquand E."/>
            <person name="Bret-Mestries E."/>
            <person name="Morien E."/>
            <person name="Nambeesan S."/>
            <person name="Nguyen T."/>
            <person name="Pegot-Espagnet P."/>
            <person name="Pouilly N."/>
            <person name="Raftis F."/>
            <person name="Sallet E."/>
            <person name="Schiex T."/>
            <person name="Thomas J."/>
            <person name="Vandecasteele C."/>
            <person name="Vares D."/>
            <person name="Vear F."/>
            <person name="Vautrin S."/>
            <person name="Crespi M."/>
            <person name="Mangin B."/>
            <person name="Burke J.M."/>
            <person name="Salse J."/>
            <person name="Munos S."/>
            <person name="Vincourt P."/>
            <person name="Rieseberg L.H."/>
            <person name="Langlade N.B."/>
        </authorList>
    </citation>
    <scope>NUCLEOTIDE SEQUENCE</scope>
    <source>
        <tissue evidence="11">Leaves</tissue>
    </source>
</reference>
<feature type="compositionally biased region" description="Polar residues" evidence="9">
    <location>
        <begin position="344"/>
        <end position="353"/>
    </location>
</feature>
<proteinExistence type="predicted"/>
<evidence type="ECO:0000313" key="12">
    <source>
        <dbReference type="Proteomes" id="UP000215914"/>
    </source>
</evidence>
<dbReference type="SUPFAM" id="SSF56672">
    <property type="entry name" value="DNA/RNA polymerases"/>
    <property type="match status" value="1"/>
</dbReference>
<dbReference type="Gene3D" id="1.10.340.70">
    <property type="match status" value="1"/>
</dbReference>
<dbReference type="Pfam" id="PF17917">
    <property type="entry name" value="RT_RNaseH"/>
    <property type="match status" value="1"/>
</dbReference>
<dbReference type="GO" id="GO:0003676">
    <property type="term" value="F:nucleic acid binding"/>
    <property type="evidence" value="ECO:0007669"/>
    <property type="project" value="InterPro"/>
</dbReference>
<feature type="region of interest" description="Disordered" evidence="9">
    <location>
        <begin position="304"/>
        <end position="361"/>
    </location>
</feature>
<dbReference type="PROSITE" id="PS50994">
    <property type="entry name" value="INTEGRASE"/>
    <property type="match status" value="1"/>
</dbReference>
<dbReference type="Gene3D" id="3.10.10.10">
    <property type="entry name" value="HIV Type 1 Reverse Transcriptase, subunit A, domain 1"/>
    <property type="match status" value="1"/>
</dbReference>
<dbReference type="SUPFAM" id="SSF50630">
    <property type="entry name" value="Acid proteases"/>
    <property type="match status" value="1"/>
</dbReference>